<feature type="domain" description="Mab-21-like nucleotidyltransferase" evidence="2">
    <location>
        <begin position="163"/>
        <end position="230"/>
    </location>
</feature>
<protein>
    <recommendedName>
        <fullName evidence="6">Mab-21-like HhH/H2TH-like domain-containing protein</fullName>
    </recommendedName>
</protein>
<dbReference type="Pfam" id="PF03281">
    <property type="entry name" value="Mab-21"/>
    <property type="match status" value="1"/>
</dbReference>
<dbReference type="EMBL" id="UYJE01005102">
    <property type="protein sequence ID" value="VDI33930.1"/>
    <property type="molecule type" value="Genomic_DNA"/>
</dbReference>
<dbReference type="PANTHER" id="PTHR10656:SF69">
    <property type="entry name" value="MAB-21-LIKE HHH_H2TH-LIKE DOMAIN-CONTAINING PROTEIN"/>
    <property type="match status" value="1"/>
</dbReference>
<evidence type="ECO:0000313" key="5">
    <source>
        <dbReference type="Proteomes" id="UP000596742"/>
    </source>
</evidence>
<dbReference type="PANTHER" id="PTHR10656">
    <property type="entry name" value="CELL FATE DETERMINING PROTEIN MAB21-RELATED"/>
    <property type="match status" value="1"/>
</dbReference>
<name>A0A8B6EF33_MYTGA</name>
<dbReference type="InterPro" id="IPR024810">
    <property type="entry name" value="MAB21L/cGLR"/>
</dbReference>
<keyword evidence="5" id="KW-1185">Reference proteome</keyword>
<comment type="similarity">
    <text evidence="1">Belongs to the mab-21 family.</text>
</comment>
<comment type="caution">
    <text evidence="4">The sequence shown here is derived from an EMBL/GenBank/DDBJ whole genome shotgun (WGS) entry which is preliminary data.</text>
</comment>
<dbReference type="AlphaFoldDB" id="A0A8B6EF33"/>
<feature type="domain" description="Mab-21-like HhH/H2TH-like" evidence="3">
    <location>
        <begin position="240"/>
        <end position="336"/>
    </location>
</feature>
<organism evidence="4 5">
    <name type="scientific">Mytilus galloprovincialis</name>
    <name type="common">Mediterranean mussel</name>
    <dbReference type="NCBI Taxonomy" id="29158"/>
    <lineage>
        <taxon>Eukaryota</taxon>
        <taxon>Metazoa</taxon>
        <taxon>Spiralia</taxon>
        <taxon>Lophotrochozoa</taxon>
        <taxon>Mollusca</taxon>
        <taxon>Bivalvia</taxon>
        <taxon>Autobranchia</taxon>
        <taxon>Pteriomorphia</taxon>
        <taxon>Mytilida</taxon>
        <taxon>Mytiloidea</taxon>
        <taxon>Mytilidae</taxon>
        <taxon>Mytilinae</taxon>
        <taxon>Mytilus</taxon>
    </lineage>
</organism>
<evidence type="ECO:0000313" key="4">
    <source>
        <dbReference type="EMBL" id="VDI33930.1"/>
    </source>
</evidence>
<dbReference type="OrthoDB" id="6114547at2759"/>
<sequence>MDVNADVCKKLYNVLCEIIGSEDIVKARRQYYASLDFFCEKETTFVTSESRSEGLDMGSDLDTMGLLTLIHISQKRSADSFLIPNNFTMETESCKPGFTQLKGHSCYFHPLLHMICATGSEEYVFASGDIRLIILFVFNLVMDSEGKIHGPCISNGIEDGTFDFALCLRCPEWIKQAHPWLKRERYWPSPKLVSIICEYGILLVPIGCKESPNEHLEWRISFSVAEKHLIFSFTHTQLLCYALFKLLLKEMINQIESLRGLLCSYFLKTIIFWVSEESVPSIWRPENIWPCFMKCFKRLIYCVRYELLPHFFITENNLFEQKFNQDQHRNLENCLNELYLKGLGCFKNSETLSHFYSGSVVHKNKSKTEKICWELNTISTRLNTSAQLRVLGMLSFLPINIMNHNASCQCYGRYIIRRFLDIKSDRFLPSIVFSRFCQMFGKTFNIHVDLPNRYKYTLSRRYLPYFYLGVHQMRF</sequence>
<dbReference type="Proteomes" id="UP000596742">
    <property type="component" value="Unassembled WGS sequence"/>
</dbReference>
<gene>
    <name evidence="4" type="ORF">MGAL_10B066492</name>
</gene>
<proteinExistence type="inferred from homology"/>
<dbReference type="SMART" id="SM01265">
    <property type="entry name" value="Mab-21"/>
    <property type="match status" value="1"/>
</dbReference>
<reference evidence="4" key="1">
    <citation type="submission" date="2018-11" db="EMBL/GenBank/DDBJ databases">
        <authorList>
            <person name="Alioto T."/>
            <person name="Alioto T."/>
        </authorList>
    </citation>
    <scope>NUCLEOTIDE SEQUENCE</scope>
</reference>
<dbReference type="InterPro" id="IPR046903">
    <property type="entry name" value="Mab-21-like_nuc_Trfase"/>
</dbReference>
<dbReference type="InterPro" id="IPR046906">
    <property type="entry name" value="Mab-21_HhH/H2TH-like"/>
</dbReference>
<evidence type="ECO:0000259" key="3">
    <source>
        <dbReference type="Pfam" id="PF20266"/>
    </source>
</evidence>
<evidence type="ECO:0000256" key="1">
    <source>
        <dbReference type="ARBA" id="ARBA00008307"/>
    </source>
</evidence>
<dbReference type="Pfam" id="PF20266">
    <property type="entry name" value="Mab-21_C"/>
    <property type="match status" value="1"/>
</dbReference>
<evidence type="ECO:0000259" key="2">
    <source>
        <dbReference type="Pfam" id="PF03281"/>
    </source>
</evidence>
<evidence type="ECO:0008006" key="6">
    <source>
        <dbReference type="Google" id="ProtNLM"/>
    </source>
</evidence>
<accession>A0A8B6EF33</accession>
<dbReference type="Gene3D" id="1.10.1410.40">
    <property type="match status" value="1"/>
</dbReference>